<dbReference type="Proteomes" id="UP000257139">
    <property type="component" value="Chromosome CBM2594_b"/>
</dbReference>
<sequence>MMDVQVRELHGNWDLGFALDKHTRSSIYLGEDSWGHAMFETKRSPAGEALYQLKYRQDWSQAHPIAMQIAESIYPRFPDVSCIVAMPASRLRARQPVLEVAAALGRIVCRPVHSRTLSKAPTGQVLKDMGTKAFRAAVLAGQITLHDDMPGSTRRNVLLIDDRYDTGASLEEACRVLRGYAKVAGIYVVTITW</sequence>
<name>A0A7Z7NPG1_9BURK</name>
<evidence type="ECO:0000313" key="2">
    <source>
        <dbReference type="Proteomes" id="UP000257139"/>
    </source>
</evidence>
<dbReference type="AlphaFoldDB" id="A0A7Z7NPG1"/>
<proteinExistence type="predicted"/>
<protein>
    <submittedName>
        <fullName evidence="1">Putative amidophosphoribosyltransferase</fullName>
    </submittedName>
</protein>
<dbReference type="EMBL" id="LT978514">
    <property type="protein sequence ID" value="SPC21893.1"/>
    <property type="molecule type" value="Genomic_DNA"/>
</dbReference>
<evidence type="ECO:0000313" key="1">
    <source>
        <dbReference type="EMBL" id="SPC21893.1"/>
    </source>
</evidence>
<dbReference type="GO" id="GO:0016757">
    <property type="term" value="F:glycosyltransferase activity"/>
    <property type="evidence" value="ECO:0007669"/>
    <property type="project" value="UniProtKB-KW"/>
</dbReference>
<dbReference type="SUPFAM" id="SSF53271">
    <property type="entry name" value="PRTase-like"/>
    <property type="match status" value="1"/>
</dbReference>
<dbReference type="InterPro" id="IPR000836">
    <property type="entry name" value="PRTase_dom"/>
</dbReference>
<dbReference type="Gene3D" id="3.40.50.2020">
    <property type="match status" value="1"/>
</dbReference>
<dbReference type="RefSeq" id="WP_196813377.1">
    <property type="nucleotide sequence ID" value="NZ_LT976860.1"/>
</dbReference>
<gene>
    <name evidence="1" type="ORF">CBM2594_B10838</name>
</gene>
<dbReference type="CDD" id="cd06223">
    <property type="entry name" value="PRTases_typeI"/>
    <property type="match status" value="1"/>
</dbReference>
<dbReference type="InterPro" id="IPR029057">
    <property type="entry name" value="PRTase-like"/>
</dbReference>
<accession>A0A7Z7NPG1</accession>
<organism evidence="1 2">
    <name type="scientific">Cupriavidus taiwanensis</name>
    <dbReference type="NCBI Taxonomy" id="164546"/>
    <lineage>
        <taxon>Bacteria</taxon>
        <taxon>Pseudomonadati</taxon>
        <taxon>Pseudomonadota</taxon>
        <taxon>Betaproteobacteria</taxon>
        <taxon>Burkholderiales</taxon>
        <taxon>Burkholderiaceae</taxon>
        <taxon>Cupriavidus</taxon>
    </lineage>
</organism>
<keyword evidence="1" id="KW-0808">Transferase</keyword>
<keyword evidence="1" id="KW-0328">Glycosyltransferase</keyword>
<reference evidence="1 2" key="1">
    <citation type="submission" date="2018-01" db="EMBL/GenBank/DDBJ databases">
        <authorList>
            <person name="Clerissi C."/>
        </authorList>
    </citation>
    <scope>NUCLEOTIDE SEQUENCE [LARGE SCALE GENOMIC DNA]</scope>
    <source>
        <strain evidence="1">Cupriavidus taiwanensis STM 6021</strain>
    </source>
</reference>